<dbReference type="Pfam" id="PF22936">
    <property type="entry name" value="Pol_BBD"/>
    <property type="match status" value="1"/>
</dbReference>
<feature type="binding site" description="axial binding residue" evidence="8">
    <location>
        <position position="550"/>
    </location>
    <ligand>
        <name>heme</name>
        <dbReference type="ChEBI" id="CHEBI:30413"/>
    </ligand>
    <ligandPart>
        <name>Fe</name>
        <dbReference type="ChEBI" id="CHEBI:18248"/>
    </ligandPart>
</feature>
<keyword evidence="5 9" id="KW-0560">Oxidoreductase</keyword>
<sequence length="621" mass="71457">MPVNKPHFFNGANYAYWKNRIMYFIQASDMGAWNVVEEGYIKPLTHPRLMKPNEDIKAMTDRFSTIVNGLKSYGEIISNEKLVRKLVYSLPKSWQSKKTTIIESKDLTSLTLEELIGSFLTHEMMLEDEVDLNKIDETPKEKEKKKNIGVVLKSTKDESDSDDDDEEMALFSKRNGQSKNKHKAHVATWSDEESSNEESSNEEEQEVANLCLMAFGEDFKEKEHCYKAWETNPNSWYLDSGCSRHMTGDKSQFIELNAKNGGKVTFGDDSKGHIESIGTIAMAKEFLKSHDQVFASRPLTAAGKYINYNYSDMGFAPYGPHWRQGRRVFMNELFSAKRMESFEYIRVEEMRASVSRLYELSGKPVVLVEQLIRLTLVSVEELLEIIKEFFILNGVFNIGDWIPWLDFLDLQGYLVDDPHLDPEVKLTYAAVRGFTQATEELDRVIGRERWVEEKDIPQLPYLDAIIKETMRKHPVCVLLPPHLAMEDCKVAGYDIPKGTRVFVNTWSIGRDPSLWKQAEEFRPERFLGRNIDVKGTNFELLPFGAGRRMCPGYNLGLKMIQLNLANLLHGFNWKLPDDTKAEDLSMEETYGMTTPRKFPLVAVMEPRLPLHLIRSELHITP</sequence>
<dbReference type="Gene3D" id="1.10.630.10">
    <property type="entry name" value="Cytochrome P450"/>
    <property type="match status" value="2"/>
</dbReference>
<evidence type="ECO:0000259" key="11">
    <source>
        <dbReference type="Pfam" id="PF22936"/>
    </source>
</evidence>
<name>A0A6A2ZDI9_HIBSY</name>
<dbReference type="InterPro" id="IPR002401">
    <property type="entry name" value="Cyt_P450_E_grp-I"/>
</dbReference>
<dbReference type="FunFam" id="1.10.630.10:FF:000126">
    <property type="entry name" value="Predicted protein"/>
    <property type="match status" value="1"/>
</dbReference>
<evidence type="ECO:0000256" key="5">
    <source>
        <dbReference type="ARBA" id="ARBA00023002"/>
    </source>
</evidence>
<dbReference type="PANTHER" id="PTHR47944:SF5">
    <property type="entry name" value="CYTOCHROME P450 71A1-LIKE"/>
    <property type="match status" value="1"/>
</dbReference>
<dbReference type="SUPFAM" id="SSF48264">
    <property type="entry name" value="Cytochrome P450"/>
    <property type="match status" value="1"/>
</dbReference>
<keyword evidence="6 8" id="KW-0408">Iron</keyword>
<dbReference type="Proteomes" id="UP000436088">
    <property type="component" value="Unassembled WGS sequence"/>
</dbReference>
<evidence type="ECO:0000256" key="3">
    <source>
        <dbReference type="ARBA" id="ARBA00022617"/>
    </source>
</evidence>
<gene>
    <name evidence="12" type="ORF">F3Y22_tig00110940pilonHSYRG00010</name>
</gene>
<proteinExistence type="inferred from homology"/>
<keyword evidence="7 9" id="KW-0503">Monooxygenase</keyword>
<comment type="similarity">
    <text evidence="2 9">Belongs to the cytochrome P450 family.</text>
</comment>
<keyword evidence="4 8" id="KW-0479">Metal-binding</keyword>
<comment type="caution">
    <text evidence="12">The sequence shown here is derived from an EMBL/GenBank/DDBJ whole genome shotgun (WGS) entry which is preliminary data.</text>
</comment>
<dbReference type="GO" id="GO:0016705">
    <property type="term" value="F:oxidoreductase activity, acting on paired donors, with incorporation or reduction of molecular oxygen"/>
    <property type="evidence" value="ECO:0007669"/>
    <property type="project" value="InterPro"/>
</dbReference>
<dbReference type="InterPro" id="IPR054722">
    <property type="entry name" value="PolX-like_BBD"/>
</dbReference>
<dbReference type="Pfam" id="PF14223">
    <property type="entry name" value="Retrotran_gag_2"/>
    <property type="match status" value="1"/>
</dbReference>
<dbReference type="InterPro" id="IPR001128">
    <property type="entry name" value="Cyt_P450"/>
</dbReference>
<evidence type="ECO:0000313" key="13">
    <source>
        <dbReference type="Proteomes" id="UP000436088"/>
    </source>
</evidence>
<evidence type="ECO:0000313" key="12">
    <source>
        <dbReference type="EMBL" id="KAE8689132.1"/>
    </source>
</evidence>
<keyword evidence="3 8" id="KW-0349">Heme</keyword>
<dbReference type="AlphaFoldDB" id="A0A6A2ZDI9"/>
<reference evidence="12" key="1">
    <citation type="submission" date="2019-09" db="EMBL/GenBank/DDBJ databases">
        <title>Draft genome information of white flower Hibiscus syriacus.</title>
        <authorList>
            <person name="Kim Y.-M."/>
        </authorList>
    </citation>
    <scope>NUCLEOTIDE SEQUENCE [LARGE SCALE GENOMIC DNA]</scope>
    <source>
        <strain evidence="12">YM2019G1</strain>
    </source>
</reference>
<protein>
    <submittedName>
        <fullName evidence="12">CYP736A12 protein</fullName>
    </submittedName>
</protein>
<evidence type="ECO:0000256" key="8">
    <source>
        <dbReference type="PIRSR" id="PIRSR602401-1"/>
    </source>
</evidence>
<dbReference type="GO" id="GO:0005506">
    <property type="term" value="F:iron ion binding"/>
    <property type="evidence" value="ECO:0007669"/>
    <property type="project" value="InterPro"/>
</dbReference>
<dbReference type="PROSITE" id="PS00086">
    <property type="entry name" value="CYTOCHROME_P450"/>
    <property type="match status" value="1"/>
</dbReference>
<dbReference type="PRINTS" id="PR00463">
    <property type="entry name" value="EP450I"/>
</dbReference>
<dbReference type="PANTHER" id="PTHR47944">
    <property type="entry name" value="CYTOCHROME P450 98A9"/>
    <property type="match status" value="1"/>
</dbReference>
<evidence type="ECO:0000256" key="2">
    <source>
        <dbReference type="ARBA" id="ARBA00010617"/>
    </source>
</evidence>
<dbReference type="GO" id="GO:0004497">
    <property type="term" value="F:monooxygenase activity"/>
    <property type="evidence" value="ECO:0007669"/>
    <property type="project" value="UniProtKB-KW"/>
</dbReference>
<dbReference type="InterPro" id="IPR036396">
    <property type="entry name" value="Cyt_P450_sf"/>
</dbReference>
<evidence type="ECO:0000256" key="6">
    <source>
        <dbReference type="ARBA" id="ARBA00023004"/>
    </source>
</evidence>
<dbReference type="EMBL" id="VEPZ02001172">
    <property type="protein sequence ID" value="KAE8689132.1"/>
    <property type="molecule type" value="Genomic_DNA"/>
</dbReference>
<evidence type="ECO:0000256" key="9">
    <source>
        <dbReference type="RuleBase" id="RU000461"/>
    </source>
</evidence>
<evidence type="ECO:0000256" key="4">
    <source>
        <dbReference type="ARBA" id="ARBA00022723"/>
    </source>
</evidence>
<dbReference type="Pfam" id="PF00067">
    <property type="entry name" value="p450"/>
    <property type="match status" value="1"/>
</dbReference>
<feature type="region of interest" description="Disordered" evidence="10">
    <location>
        <begin position="171"/>
        <end position="205"/>
    </location>
</feature>
<evidence type="ECO:0000256" key="10">
    <source>
        <dbReference type="SAM" id="MobiDB-lite"/>
    </source>
</evidence>
<dbReference type="CDD" id="cd20618">
    <property type="entry name" value="CYP71_clan"/>
    <property type="match status" value="1"/>
</dbReference>
<keyword evidence="13" id="KW-1185">Reference proteome</keyword>
<accession>A0A6A2ZDI9</accession>
<feature type="compositionally biased region" description="Acidic residues" evidence="10">
    <location>
        <begin position="190"/>
        <end position="205"/>
    </location>
</feature>
<evidence type="ECO:0000256" key="7">
    <source>
        <dbReference type="ARBA" id="ARBA00023033"/>
    </source>
</evidence>
<organism evidence="12 13">
    <name type="scientific">Hibiscus syriacus</name>
    <name type="common">Rose of Sharon</name>
    <dbReference type="NCBI Taxonomy" id="106335"/>
    <lineage>
        <taxon>Eukaryota</taxon>
        <taxon>Viridiplantae</taxon>
        <taxon>Streptophyta</taxon>
        <taxon>Embryophyta</taxon>
        <taxon>Tracheophyta</taxon>
        <taxon>Spermatophyta</taxon>
        <taxon>Magnoliopsida</taxon>
        <taxon>eudicotyledons</taxon>
        <taxon>Gunneridae</taxon>
        <taxon>Pentapetalae</taxon>
        <taxon>rosids</taxon>
        <taxon>malvids</taxon>
        <taxon>Malvales</taxon>
        <taxon>Malvaceae</taxon>
        <taxon>Malvoideae</taxon>
        <taxon>Hibiscus</taxon>
    </lineage>
</organism>
<comment type="cofactor">
    <cofactor evidence="1 8">
        <name>heme</name>
        <dbReference type="ChEBI" id="CHEBI:30413"/>
    </cofactor>
</comment>
<dbReference type="GO" id="GO:0020037">
    <property type="term" value="F:heme binding"/>
    <property type="evidence" value="ECO:0007669"/>
    <property type="project" value="InterPro"/>
</dbReference>
<feature type="domain" description="Retrovirus-related Pol polyprotein from transposon TNT 1-94-like beta-barrel" evidence="11">
    <location>
        <begin position="236"/>
        <end position="283"/>
    </location>
</feature>
<evidence type="ECO:0000256" key="1">
    <source>
        <dbReference type="ARBA" id="ARBA00001971"/>
    </source>
</evidence>
<dbReference type="InterPro" id="IPR017972">
    <property type="entry name" value="Cyt_P450_CS"/>
</dbReference>